<feature type="domain" description="Putative zinc-finger" evidence="4">
    <location>
        <begin position="11"/>
        <end position="40"/>
    </location>
</feature>
<feature type="transmembrane region" description="Helical" evidence="3">
    <location>
        <begin position="97"/>
        <end position="115"/>
    </location>
</feature>
<evidence type="ECO:0000313" key="5">
    <source>
        <dbReference type="EMBL" id="NYG57091.1"/>
    </source>
</evidence>
<keyword evidence="3" id="KW-1133">Transmembrane helix</keyword>
<reference evidence="5 6" key="1">
    <citation type="submission" date="2020-07" db="EMBL/GenBank/DDBJ databases">
        <title>Sequencing the genomes of 1000 actinobacteria strains.</title>
        <authorList>
            <person name="Klenk H.-P."/>
        </authorList>
    </citation>
    <scope>NUCLEOTIDE SEQUENCE [LARGE SCALE GENOMIC DNA]</scope>
    <source>
        <strain evidence="5 6">DSM 23819</strain>
    </source>
</reference>
<dbReference type="Pfam" id="PF13490">
    <property type="entry name" value="zf-HC2"/>
    <property type="match status" value="1"/>
</dbReference>
<dbReference type="Proteomes" id="UP000540656">
    <property type="component" value="Unassembled WGS sequence"/>
</dbReference>
<evidence type="ECO:0000313" key="6">
    <source>
        <dbReference type="Proteomes" id="UP000540656"/>
    </source>
</evidence>
<evidence type="ECO:0000256" key="2">
    <source>
        <dbReference type="ARBA" id="ARBA00023163"/>
    </source>
</evidence>
<sequence>MSTTTWHAGPELLQAYVEGRLDAVLGASLERHVDRCAQCRESLSSLVDPSMLDRAWAGVRAGVESPALPRPFRLARRLGLGEPTAILLAATASLRRTWLIGGVIALAFAALATQFAHNAVLWPFLAVAPLIPVIGVAASYGSSEEPFEALAVTTPYGRTRLILARTLAVLAVTVPVAGLLGLTLPGPVWLAASWLGPALAMIPILLALASFTGPRLAAPIVAMLWIGLVLGASRELPQTWPVAASQQLVYLGLALVALVVLAVRSMRTRSIGAVL</sequence>
<evidence type="ECO:0000256" key="3">
    <source>
        <dbReference type="SAM" id="Phobius"/>
    </source>
</evidence>
<feature type="transmembrane region" description="Helical" evidence="3">
    <location>
        <begin position="121"/>
        <end position="141"/>
    </location>
</feature>
<protein>
    <recommendedName>
        <fullName evidence="4">Putative zinc-finger domain-containing protein</fullName>
    </recommendedName>
</protein>
<feature type="transmembrane region" description="Helical" evidence="3">
    <location>
        <begin position="216"/>
        <end position="232"/>
    </location>
</feature>
<dbReference type="InterPro" id="IPR041916">
    <property type="entry name" value="Anti_sigma_zinc_sf"/>
</dbReference>
<proteinExistence type="predicted"/>
<evidence type="ECO:0000256" key="1">
    <source>
        <dbReference type="ARBA" id="ARBA00023015"/>
    </source>
</evidence>
<dbReference type="Gene3D" id="1.10.10.1320">
    <property type="entry name" value="Anti-sigma factor, zinc-finger domain"/>
    <property type="match status" value="1"/>
</dbReference>
<dbReference type="InterPro" id="IPR027383">
    <property type="entry name" value="Znf_put"/>
</dbReference>
<dbReference type="EMBL" id="JACCAA010000001">
    <property type="protein sequence ID" value="NYG57091.1"/>
    <property type="molecule type" value="Genomic_DNA"/>
</dbReference>
<gene>
    <name evidence="5" type="ORF">BJ980_000014</name>
</gene>
<feature type="transmembrane region" description="Helical" evidence="3">
    <location>
        <begin position="162"/>
        <end position="182"/>
    </location>
</feature>
<keyword evidence="6" id="KW-1185">Reference proteome</keyword>
<feature type="transmembrane region" description="Helical" evidence="3">
    <location>
        <begin position="188"/>
        <end position="209"/>
    </location>
</feature>
<keyword evidence="3" id="KW-0812">Transmembrane</keyword>
<dbReference type="AlphaFoldDB" id="A0A7Y9RX79"/>
<name>A0A7Y9RX79_9ACTN</name>
<keyword evidence="1" id="KW-0805">Transcription regulation</keyword>
<accession>A0A7Y9RX79</accession>
<feature type="transmembrane region" description="Helical" evidence="3">
    <location>
        <begin position="244"/>
        <end position="263"/>
    </location>
</feature>
<evidence type="ECO:0000259" key="4">
    <source>
        <dbReference type="Pfam" id="PF13490"/>
    </source>
</evidence>
<organism evidence="5 6">
    <name type="scientific">Nocardioides daedukensis</name>
    <dbReference type="NCBI Taxonomy" id="634462"/>
    <lineage>
        <taxon>Bacteria</taxon>
        <taxon>Bacillati</taxon>
        <taxon>Actinomycetota</taxon>
        <taxon>Actinomycetes</taxon>
        <taxon>Propionibacteriales</taxon>
        <taxon>Nocardioidaceae</taxon>
        <taxon>Nocardioides</taxon>
    </lineage>
</organism>
<keyword evidence="3" id="KW-0472">Membrane</keyword>
<comment type="caution">
    <text evidence="5">The sequence shown here is derived from an EMBL/GenBank/DDBJ whole genome shotgun (WGS) entry which is preliminary data.</text>
</comment>
<dbReference type="RefSeq" id="WP_179500413.1">
    <property type="nucleotide sequence ID" value="NZ_JACCAA010000001.1"/>
</dbReference>
<keyword evidence="2" id="KW-0804">Transcription</keyword>